<dbReference type="InterPro" id="IPR021072">
    <property type="entry name" value="MAGE_N"/>
</dbReference>
<evidence type="ECO:0000313" key="4">
    <source>
        <dbReference type="RefSeq" id="XP_011385601.1"/>
    </source>
</evidence>
<feature type="region of interest" description="Disordered" evidence="1">
    <location>
        <begin position="311"/>
        <end position="330"/>
    </location>
</feature>
<dbReference type="AlphaFoldDB" id="A0A6P3S077"/>
<proteinExistence type="predicted"/>
<sequence length="399" mass="44687">MPRRKKNKFRAREQHRQVPDDSKTQRSDETIALEELPSCSSALEAPSQSVSQTQTSSPSQAWGQDSATIASPGAVDTRSENDEESQDEDVSYSPEDFSDSTSPTVNVDLVEQFLLHKYRMNQTILKEDIEKILGERHQGEYAAILEKAAEHLELVFAIDLKEVDSTKHVYELVSKLKLPNNGRMRAGRGWPRTGLVMNILGFILMKGNCAAEKDVWQFLKELKVYAGRRHFIYGEPRKFVNNDLVKLKYLEYRQVPGSDPPLYEYLWGARAHAETSKMKVLHFLAKVADTTPRAFPLQYEEALREERARATARQSPAQPPARKAWTQVTGSGPIAPPVSQAAEREASCELPPWVVTPCPTPPLLSAREAPSWLVGPKSSGCRVALSGNNGFGRRRVDFG</sequence>
<dbReference type="Proteomes" id="UP000515202">
    <property type="component" value="Unplaced"/>
</dbReference>
<feature type="compositionally biased region" description="Low complexity" evidence="1">
    <location>
        <begin position="46"/>
        <end position="60"/>
    </location>
</feature>
<keyword evidence="3" id="KW-1185">Reference proteome</keyword>
<dbReference type="KEGG" id="pvp:105311315"/>
<evidence type="ECO:0000259" key="2">
    <source>
        <dbReference type="PROSITE" id="PS50838"/>
    </source>
</evidence>
<evidence type="ECO:0000313" key="3">
    <source>
        <dbReference type="Proteomes" id="UP000515202"/>
    </source>
</evidence>
<dbReference type="PANTHER" id="PTHR11736">
    <property type="entry name" value="MELANOMA-ASSOCIATED ANTIGEN MAGE ANTIGEN"/>
    <property type="match status" value="1"/>
</dbReference>
<dbReference type="Pfam" id="PF01454">
    <property type="entry name" value="MAGE"/>
    <property type="match status" value="1"/>
</dbReference>
<feature type="region of interest" description="Disordered" evidence="1">
    <location>
        <begin position="1"/>
        <end position="103"/>
    </location>
</feature>
<dbReference type="Gene3D" id="1.10.10.1200">
    <property type="entry name" value="MAGE homology domain, winged helix WH1 motif"/>
    <property type="match status" value="1"/>
</dbReference>
<dbReference type="Gene3D" id="1.10.10.1210">
    <property type="entry name" value="MAGE homology domain, winged helix WH2 motif"/>
    <property type="match status" value="1"/>
</dbReference>
<feature type="compositionally biased region" description="Acidic residues" evidence="1">
    <location>
        <begin position="81"/>
        <end position="90"/>
    </location>
</feature>
<dbReference type="Pfam" id="PF12440">
    <property type="entry name" value="MAGE_N"/>
    <property type="match status" value="1"/>
</dbReference>
<dbReference type="RefSeq" id="XP_011385601.1">
    <property type="nucleotide sequence ID" value="XM_011387299.1"/>
</dbReference>
<protein>
    <submittedName>
        <fullName evidence="4">Melanoma-associated antigen B5-like</fullName>
    </submittedName>
</protein>
<feature type="compositionally biased region" description="Basic and acidic residues" evidence="1">
    <location>
        <begin position="10"/>
        <end position="29"/>
    </location>
</feature>
<dbReference type="InterPro" id="IPR002190">
    <property type="entry name" value="MHD_dom"/>
</dbReference>
<feature type="domain" description="MAGE" evidence="2">
    <location>
        <begin position="103"/>
        <end position="302"/>
    </location>
</feature>
<dbReference type="PROSITE" id="PS50838">
    <property type="entry name" value="MAGE"/>
    <property type="match status" value="1"/>
</dbReference>
<dbReference type="OrthoDB" id="205198at2759"/>
<dbReference type="InterPro" id="IPR037445">
    <property type="entry name" value="MAGE"/>
</dbReference>
<gene>
    <name evidence="4" type="primary">LOC105311315</name>
</gene>
<name>A0A6P3S077_PTEVA</name>
<dbReference type="GO" id="GO:0000122">
    <property type="term" value="P:negative regulation of transcription by RNA polymerase II"/>
    <property type="evidence" value="ECO:0007669"/>
    <property type="project" value="TreeGrafter"/>
</dbReference>
<evidence type="ECO:0000256" key="1">
    <source>
        <dbReference type="SAM" id="MobiDB-lite"/>
    </source>
</evidence>
<dbReference type="InterPro" id="IPR041899">
    <property type="entry name" value="MAGE_WH2"/>
</dbReference>
<dbReference type="GO" id="GO:0005634">
    <property type="term" value="C:nucleus"/>
    <property type="evidence" value="ECO:0007669"/>
    <property type="project" value="TreeGrafter"/>
</dbReference>
<reference evidence="4" key="1">
    <citation type="submission" date="2025-08" db="UniProtKB">
        <authorList>
            <consortium name="RefSeq"/>
        </authorList>
    </citation>
    <scope>IDENTIFICATION</scope>
    <source>
        <tissue evidence="4">Kidney</tissue>
    </source>
</reference>
<dbReference type="SMART" id="SM01373">
    <property type="entry name" value="MAGE"/>
    <property type="match status" value="1"/>
</dbReference>
<dbReference type="GeneID" id="105311315"/>
<dbReference type="PANTHER" id="PTHR11736:SF35">
    <property type="entry name" value="MELANOMA-ASSOCIATED ANTIGEN B5"/>
    <property type="match status" value="1"/>
</dbReference>
<dbReference type="InterPro" id="IPR041898">
    <property type="entry name" value="MAGE_WH1"/>
</dbReference>
<dbReference type="FunFam" id="1.10.10.1210:FF:000001">
    <property type="entry name" value="melanoma-associated antigen D1"/>
    <property type="match status" value="1"/>
</dbReference>
<organism evidence="3 4">
    <name type="scientific">Pteropus vampyrus</name>
    <name type="common">Large flying fox</name>
    <dbReference type="NCBI Taxonomy" id="132908"/>
    <lineage>
        <taxon>Eukaryota</taxon>
        <taxon>Metazoa</taxon>
        <taxon>Chordata</taxon>
        <taxon>Craniata</taxon>
        <taxon>Vertebrata</taxon>
        <taxon>Euteleostomi</taxon>
        <taxon>Mammalia</taxon>
        <taxon>Eutheria</taxon>
        <taxon>Laurasiatheria</taxon>
        <taxon>Chiroptera</taxon>
        <taxon>Yinpterochiroptera</taxon>
        <taxon>Pteropodoidea</taxon>
        <taxon>Pteropodidae</taxon>
        <taxon>Pteropodinae</taxon>
        <taxon>Pteropus</taxon>
    </lineage>
</organism>
<accession>A0A6P3S077</accession>